<gene>
    <name evidence="2" type="ORF">CAL29_08975</name>
</gene>
<proteinExistence type="predicted"/>
<accession>A0A261SN48</accession>
<dbReference type="Proteomes" id="UP000216020">
    <property type="component" value="Unassembled WGS sequence"/>
</dbReference>
<feature type="domain" description="Amidase" evidence="1">
    <location>
        <begin position="31"/>
        <end position="438"/>
    </location>
</feature>
<dbReference type="InterPro" id="IPR020556">
    <property type="entry name" value="Amidase_CS"/>
</dbReference>
<name>A0A261SN48_9BORD</name>
<evidence type="ECO:0000313" key="3">
    <source>
        <dbReference type="Proteomes" id="UP000216020"/>
    </source>
</evidence>
<evidence type="ECO:0000259" key="1">
    <source>
        <dbReference type="Pfam" id="PF01425"/>
    </source>
</evidence>
<dbReference type="AlphaFoldDB" id="A0A261SN48"/>
<dbReference type="RefSeq" id="WP_094852524.1">
    <property type="nucleotide sequence ID" value="NZ_NEVM01000001.1"/>
</dbReference>
<dbReference type="PANTHER" id="PTHR11895">
    <property type="entry name" value="TRANSAMIDASE"/>
    <property type="match status" value="1"/>
</dbReference>
<dbReference type="InterPro" id="IPR036928">
    <property type="entry name" value="AS_sf"/>
</dbReference>
<keyword evidence="3" id="KW-1185">Reference proteome</keyword>
<dbReference type="PANTHER" id="PTHR11895:SF176">
    <property type="entry name" value="AMIDASE AMID-RELATED"/>
    <property type="match status" value="1"/>
</dbReference>
<sequence>MSLAADPVVAAGGIAAYGQALRAGRLSAAAAVSAYLARIEAVDGAIGAYEYVDGAGALAAARAVDSALAAGRDPGPLAGLPVSIKDNFAVAGMPAHAGTRVPIEDLMPREEGSFVRRLRELGCVILGKTRSVEFALGITGLSAPRGAPRNPWDPELERVTGGSSSGAAAAMGAGLCALAVGTDTGGSVRVPAALCGRVGLKTSAGRWPLDGVLPLSHALDTIGLIAASAADAAQAYAAVQGVDVPAPPDLAGVAFGLPRSYFYRGLAPEIAAATTSALEALTRAGAVLREVDTPEAEGRDAYFPVALPASLIGLLGAERFRAQRGRMDPLVAARGDRGLDVTAEQLAALEAARAAHAAAAARRFVDCAAWLTPTTTVTAPTVSELADKDRNWTLAMGMTQCSQPVNYLDLCAVSVPLPRPGAMPAGLQIVVPRGEEGRALALARAIEACLGPQPGADMETFMRSSRPR</sequence>
<reference evidence="3" key="1">
    <citation type="submission" date="2017-05" db="EMBL/GenBank/DDBJ databases">
        <title>Complete and WGS of Bordetella genogroups.</title>
        <authorList>
            <person name="Spilker T."/>
            <person name="Lipuma J."/>
        </authorList>
    </citation>
    <scope>NUCLEOTIDE SEQUENCE [LARGE SCALE GENOMIC DNA]</scope>
    <source>
        <strain evidence="3">AU16122</strain>
    </source>
</reference>
<comment type="caution">
    <text evidence="2">The sequence shown here is derived from an EMBL/GenBank/DDBJ whole genome shotgun (WGS) entry which is preliminary data.</text>
</comment>
<protein>
    <recommendedName>
        <fullName evidence="1">Amidase domain-containing protein</fullName>
    </recommendedName>
</protein>
<dbReference type="Gene3D" id="3.90.1300.10">
    <property type="entry name" value="Amidase signature (AS) domain"/>
    <property type="match status" value="1"/>
</dbReference>
<dbReference type="GO" id="GO:0003824">
    <property type="term" value="F:catalytic activity"/>
    <property type="evidence" value="ECO:0007669"/>
    <property type="project" value="InterPro"/>
</dbReference>
<dbReference type="Pfam" id="PF01425">
    <property type="entry name" value="Amidase"/>
    <property type="match status" value="1"/>
</dbReference>
<dbReference type="PROSITE" id="PS00571">
    <property type="entry name" value="AMIDASES"/>
    <property type="match status" value="1"/>
</dbReference>
<dbReference type="SUPFAM" id="SSF75304">
    <property type="entry name" value="Amidase signature (AS) enzymes"/>
    <property type="match status" value="1"/>
</dbReference>
<evidence type="ECO:0000313" key="2">
    <source>
        <dbReference type="EMBL" id="OZI38427.1"/>
    </source>
</evidence>
<dbReference type="InterPro" id="IPR000120">
    <property type="entry name" value="Amidase"/>
</dbReference>
<dbReference type="InterPro" id="IPR023631">
    <property type="entry name" value="Amidase_dom"/>
</dbReference>
<dbReference type="OrthoDB" id="112488at2"/>
<organism evidence="2 3">
    <name type="scientific">Bordetella genomosp. 10</name>
    <dbReference type="NCBI Taxonomy" id="1416804"/>
    <lineage>
        <taxon>Bacteria</taxon>
        <taxon>Pseudomonadati</taxon>
        <taxon>Pseudomonadota</taxon>
        <taxon>Betaproteobacteria</taxon>
        <taxon>Burkholderiales</taxon>
        <taxon>Alcaligenaceae</taxon>
        <taxon>Bordetella</taxon>
    </lineage>
</organism>
<dbReference type="EMBL" id="NEVM01000001">
    <property type="protein sequence ID" value="OZI38427.1"/>
    <property type="molecule type" value="Genomic_DNA"/>
</dbReference>